<evidence type="ECO:0000313" key="2">
    <source>
        <dbReference type="EMBL" id="MDJ1159590.1"/>
    </source>
</evidence>
<dbReference type="Proteomes" id="UP001321492">
    <property type="component" value="Unassembled WGS sequence"/>
</dbReference>
<protein>
    <submittedName>
        <fullName evidence="2">SDR family NAD(P)-dependent oxidoreductase</fullName>
    </submittedName>
</protein>
<dbReference type="PANTHER" id="PTHR42760:SF40">
    <property type="entry name" value="3-OXOACYL-[ACYL-CARRIER-PROTEIN] REDUCTASE, CHLOROPLASTIC"/>
    <property type="match status" value="1"/>
</dbReference>
<sequence>MRGLAGKIVIVTGAAHGIGAATVRRFLAEGAHIAAADLDEAALGTLFRDVPAGRHVFVAGDCTDGAMLTELFERTRATLGPADILFNNVGQSARERASAFHLSDEATWRFVLEVSLMTAMRASRLVAPAMRERGSGRIINMSSDAAFVGDAGLVDYATAKMGIIGFTRALARELAPFGVTVNAVAPGAIRTRAHDRLSEEVVDRIRRATPAGYVGEPEDVAGVVAFLASEDARYVTGQTLLVDGGRWML</sequence>
<dbReference type="InterPro" id="IPR020904">
    <property type="entry name" value="Sc_DH/Rdtase_CS"/>
</dbReference>
<comment type="caution">
    <text evidence="2">The sequence shown here is derived from an EMBL/GenBank/DDBJ whole genome shotgun (WGS) entry which is preliminary data.</text>
</comment>
<keyword evidence="3" id="KW-1185">Reference proteome</keyword>
<dbReference type="PRINTS" id="PR00080">
    <property type="entry name" value="SDRFAMILY"/>
</dbReference>
<comment type="similarity">
    <text evidence="1">Belongs to the short-chain dehydrogenases/reductases (SDR) family.</text>
</comment>
<dbReference type="InterPro" id="IPR002347">
    <property type="entry name" value="SDR_fam"/>
</dbReference>
<evidence type="ECO:0000313" key="3">
    <source>
        <dbReference type="Proteomes" id="UP001321492"/>
    </source>
</evidence>
<proteinExistence type="inferred from homology"/>
<gene>
    <name evidence="2" type="ORF">QNA08_15300</name>
</gene>
<accession>A0ABT7AJN3</accession>
<dbReference type="PRINTS" id="PR00081">
    <property type="entry name" value="GDHRDH"/>
</dbReference>
<dbReference type="PROSITE" id="PS00061">
    <property type="entry name" value="ADH_SHORT"/>
    <property type="match status" value="1"/>
</dbReference>
<dbReference type="SUPFAM" id="SSF51735">
    <property type="entry name" value="NAD(P)-binding Rossmann-fold domains"/>
    <property type="match status" value="1"/>
</dbReference>
<dbReference type="EMBL" id="JASJEV010000011">
    <property type="protein sequence ID" value="MDJ1159590.1"/>
    <property type="molecule type" value="Genomic_DNA"/>
</dbReference>
<dbReference type="PANTHER" id="PTHR42760">
    <property type="entry name" value="SHORT-CHAIN DEHYDROGENASES/REDUCTASES FAMILY MEMBER"/>
    <property type="match status" value="1"/>
</dbReference>
<dbReference type="Gene3D" id="3.40.50.720">
    <property type="entry name" value="NAD(P)-binding Rossmann-like Domain"/>
    <property type="match status" value="1"/>
</dbReference>
<dbReference type="RefSeq" id="WP_283741592.1">
    <property type="nucleotide sequence ID" value="NZ_JASJEV010000011.1"/>
</dbReference>
<dbReference type="Pfam" id="PF13561">
    <property type="entry name" value="adh_short_C2"/>
    <property type="match status" value="1"/>
</dbReference>
<name>A0ABT7AJN3_9HYPH</name>
<organism evidence="2 3">
    <name type="scientific">Chelatococcus albus</name>
    <dbReference type="NCBI Taxonomy" id="3047466"/>
    <lineage>
        <taxon>Bacteria</taxon>
        <taxon>Pseudomonadati</taxon>
        <taxon>Pseudomonadota</taxon>
        <taxon>Alphaproteobacteria</taxon>
        <taxon>Hyphomicrobiales</taxon>
        <taxon>Chelatococcaceae</taxon>
        <taxon>Chelatococcus</taxon>
    </lineage>
</organism>
<evidence type="ECO:0000256" key="1">
    <source>
        <dbReference type="ARBA" id="ARBA00006484"/>
    </source>
</evidence>
<dbReference type="InterPro" id="IPR036291">
    <property type="entry name" value="NAD(P)-bd_dom_sf"/>
</dbReference>
<reference evidence="2 3" key="1">
    <citation type="submission" date="2023-05" db="EMBL/GenBank/DDBJ databases">
        <title>Chelatococcus sp. nov., a moderately thermophilic bacterium isolated from hot spring microbial mat.</title>
        <authorList>
            <person name="Hu C.-J."/>
            <person name="Li W.-J."/>
        </authorList>
    </citation>
    <scope>NUCLEOTIDE SEQUENCE [LARGE SCALE GENOMIC DNA]</scope>
    <source>
        <strain evidence="2 3">SYSU G07232</strain>
    </source>
</reference>